<evidence type="ECO:0000313" key="8">
    <source>
        <dbReference type="EMBL" id="PWR02731.1"/>
    </source>
</evidence>
<evidence type="ECO:0000256" key="5">
    <source>
        <dbReference type="ARBA" id="ARBA00022989"/>
    </source>
</evidence>
<dbReference type="PANTHER" id="PTHR30462">
    <property type="entry name" value="INTERMEMBRANE TRANSPORT PROTEIN PQIB-RELATED"/>
    <property type="match status" value="1"/>
</dbReference>
<keyword evidence="2" id="KW-1003">Cell membrane</keyword>
<keyword evidence="4 7" id="KW-0812">Transmembrane</keyword>
<evidence type="ECO:0000256" key="7">
    <source>
        <dbReference type="SAM" id="Phobius"/>
    </source>
</evidence>
<evidence type="ECO:0000256" key="6">
    <source>
        <dbReference type="ARBA" id="ARBA00023136"/>
    </source>
</evidence>
<evidence type="ECO:0000256" key="1">
    <source>
        <dbReference type="ARBA" id="ARBA00004533"/>
    </source>
</evidence>
<keyword evidence="3" id="KW-0997">Cell inner membrane</keyword>
<dbReference type="Proteomes" id="UP000245680">
    <property type="component" value="Unassembled WGS sequence"/>
</dbReference>
<dbReference type="InterPro" id="IPR007498">
    <property type="entry name" value="PqiA-like"/>
</dbReference>
<dbReference type="AlphaFoldDB" id="A0A2V2LFQ3"/>
<reference evidence="8 9" key="1">
    <citation type="submission" date="2018-05" db="EMBL/GenBank/DDBJ databases">
        <title>Rhodobacteraceae gen. nov., sp. nov. isolated from sea water.</title>
        <authorList>
            <person name="Ren Y."/>
        </authorList>
    </citation>
    <scope>NUCLEOTIDE SEQUENCE [LARGE SCALE GENOMIC DNA]</scope>
    <source>
        <strain evidence="8 9">TG-679</strain>
    </source>
</reference>
<evidence type="ECO:0000256" key="2">
    <source>
        <dbReference type="ARBA" id="ARBA00022475"/>
    </source>
</evidence>
<accession>A0A2V2LFQ3</accession>
<dbReference type="GO" id="GO:0005886">
    <property type="term" value="C:plasma membrane"/>
    <property type="evidence" value="ECO:0007669"/>
    <property type="project" value="UniProtKB-SubCell"/>
</dbReference>
<proteinExistence type="predicted"/>
<evidence type="ECO:0000256" key="4">
    <source>
        <dbReference type="ARBA" id="ARBA00022692"/>
    </source>
</evidence>
<comment type="subcellular location">
    <subcellularLocation>
        <location evidence="1">Cell inner membrane</location>
    </subcellularLocation>
</comment>
<dbReference type="InterPro" id="IPR051800">
    <property type="entry name" value="PqiA-PqiB_transport"/>
</dbReference>
<evidence type="ECO:0000313" key="9">
    <source>
        <dbReference type="Proteomes" id="UP000245680"/>
    </source>
</evidence>
<keyword evidence="6 7" id="KW-0472">Membrane</keyword>
<dbReference type="RefSeq" id="WP_109811779.1">
    <property type="nucleotide sequence ID" value="NZ_QGKU01000033.1"/>
</dbReference>
<feature type="transmembrane region" description="Helical" evidence="7">
    <location>
        <begin position="176"/>
        <end position="197"/>
    </location>
</feature>
<name>A0A2V2LFQ3_9RHOB</name>
<keyword evidence="5 7" id="KW-1133">Transmembrane helix</keyword>
<keyword evidence="9" id="KW-1185">Reference proteome</keyword>
<dbReference type="EMBL" id="QGKU01000033">
    <property type="protein sequence ID" value="PWR02731.1"/>
    <property type="molecule type" value="Genomic_DNA"/>
</dbReference>
<dbReference type="Pfam" id="PF04403">
    <property type="entry name" value="PqiA"/>
    <property type="match status" value="1"/>
</dbReference>
<organism evidence="8 9">
    <name type="scientific">Meridianimarinicoccus roseus</name>
    <dbReference type="NCBI Taxonomy" id="2072018"/>
    <lineage>
        <taxon>Bacteria</taxon>
        <taxon>Pseudomonadati</taxon>
        <taxon>Pseudomonadota</taxon>
        <taxon>Alphaproteobacteria</taxon>
        <taxon>Rhodobacterales</taxon>
        <taxon>Paracoccaceae</taxon>
        <taxon>Meridianimarinicoccus</taxon>
    </lineage>
</organism>
<dbReference type="PANTHER" id="PTHR30462:SF3">
    <property type="entry name" value="INTERMEMBRANE TRANSPORT PROTEIN PQIA"/>
    <property type="match status" value="1"/>
</dbReference>
<dbReference type="OrthoDB" id="9800207at2"/>
<feature type="transmembrane region" description="Helical" evidence="7">
    <location>
        <begin position="56"/>
        <end position="76"/>
    </location>
</feature>
<sequence>MNAGAAHGTVAGRTARSAGLVGCLHCGLLAPMGETDCLRCGARLESRFRNSRQRVWAWWLAGLIVYVPANLYPMMITDTLLATYSSTIIGGAMDLVTHGDVFVGLIVLIASVMIPVGKFLAIAWVMIATRKLRPGGAHRLHRMYEVVEFIGRWSMIDVFVVAILAALVHLGSVAGIFPGLAAICFGASVIFTMLAALSLDPRMIWDAADPNAQDPSA</sequence>
<protein>
    <submittedName>
        <fullName evidence="8">Paraquat-inducible membrane protein A</fullName>
    </submittedName>
</protein>
<feature type="transmembrane region" description="Helical" evidence="7">
    <location>
        <begin position="101"/>
        <end position="128"/>
    </location>
</feature>
<feature type="transmembrane region" description="Helical" evidence="7">
    <location>
        <begin position="149"/>
        <end position="170"/>
    </location>
</feature>
<comment type="caution">
    <text evidence="8">The sequence shown here is derived from an EMBL/GenBank/DDBJ whole genome shotgun (WGS) entry which is preliminary data.</text>
</comment>
<evidence type="ECO:0000256" key="3">
    <source>
        <dbReference type="ARBA" id="ARBA00022519"/>
    </source>
</evidence>
<gene>
    <name evidence="8" type="ORF">DKT77_10635</name>
</gene>